<reference evidence="1" key="1">
    <citation type="journal article" date="2019" name="Sci. Rep.">
        <title>Draft genome of Tanacetum cinerariifolium, the natural source of mosquito coil.</title>
        <authorList>
            <person name="Yamashiro T."/>
            <person name="Shiraishi A."/>
            <person name="Satake H."/>
            <person name="Nakayama K."/>
        </authorList>
    </citation>
    <scope>NUCLEOTIDE SEQUENCE</scope>
</reference>
<accession>A0A699GWY1</accession>
<sequence>MIHYLVVRIDSEIKKLNKRVKKLEGKKKKRTYGLKRIYKGRITKIDADEDLSLINETAQDQGRMNDQDMFGVNDLDVTTADVNVSAALTTTTKTDDELTLAQTLIEIKAAKPKDLTTAATTITVVSIRPKEKGDIIDLEAQMQSDLEKDLRIAKQKEKEANIAMVTEWDNTKAMIDADYELAAKLQEE</sequence>
<dbReference type="AlphaFoldDB" id="A0A699GWY1"/>
<gene>
    <name evidence="1" type="ORF">Tci_233379</name>
</gene>
<dbReference type="EMBL" id="BKCJ010065961">
    <property type="protein sequence ID" value="GEW61403.1"/>
    <property type="molecule type" value="Genomic_DNA"/>
</dbReference>
<organism evidence="1">
    <name type="scientific">Tanacetum cinerariifolium</name>
    <name type="common">Dalmatian daisy</name>
    <name type="synonym">Chrysanthemum cinerariifolium</name>
    <dbReference type="NCBI Taxonomy" id="118510"/>
    <lineage>
        <taxon>Eukaryota</taxon>
        <taxon>Viridiplantae</taxon>
        <taxon>Streptophyta</taxon>
        <taxon>Embryophyta</taxon>
        <taxon>Tracheophyta</taxon>
        <taxon>Spermatophyta</taxon>
        <taxon>Magnoliopsida</taxon>
        <taxon>eudicotyledons</taxon>
        <taxon>Gunneridae</taxon>
        <taxon>Pentapetalae</taxon>
        <taxon>asterids</taxon>
        <taxon>campanulids</taxon>
        <taxon>Asterales</taxon>
        <taxon>Asteraceae</taxon>
        <taxon>Asteroideae</taxon>
        <taxon>Anthemideae</taxon>
        <taxon>Anthemidinae</taxon>
        <taxon>Tanacetum</taxon>
    </lineage>
</organism>
<name>A0A699GWY1_TANCI</name>
<evidence type="ECO:0000313" key="1">
    <source>
        <dbReference type="EMBL" id="GEW61403.1"/>
    </source>
</evidence>
<protein>
    <submittedName>
        <fullName evidence="1">Uncharacterized protein</fullName>
    </submittedName>
</protein>
<proteinExistence type="predicted"/>
<comment type="caution">
    <text evidence="1">The sequence shown here is derived from an EMBL/GenBank/DDBJ whole genome shotgun (WGS) entry which is preliminary data.</text>
</comment>